<feature type="region of interest" description="Disordered" evidence="2">
    <location>
        <begin position="189"/>
        <end position="209"/>
    </location>
</feature>
<protein>
    <submittedName>
        <fullName evidence="4">Uncharacterized protein</fullName>
    </submittedName>
</protein>
<dbReference type="AlphaFoldDB" id="A0AAV0B5I3"/>
<comment type="similarity">
    <text evidence="1">Belongs to the PHAF1 family.</text>
</comment>
<gene>
    <name evidence="3" type="ORF">PPACK8108_LOCUS10649</name>
    <name evidence="4" type="ORF">PPACK8108_LOCUS15010</name>
</gene>
<dbReference type="GO" id="GO:0005802">
    <property type="term" value="C:trans-Golgi network"/>
    <property type="evidence" value="ECO:0007669"/>
    <property type="project" value="TreeGrafter"/>
</dbReference>
<dbReference type="EMBL" id="CALTRL010003951">
    <property type="protein sequence ID" value="CAH7682220.1"/>
    <property type="molecule type" value="Genomic_DNA"/>
</dbReference>
<dbReference type="Pfam" id="PF03676">
    <property type="entry name" value="PHAF1"/>
    <property type="match status" value="2"/>
</dbReference>
<comment type="caution">
    <text evidence="4">The sequence shown here is derived from an EMBL/GenBank/DDBJ whole genome shotgun (WGS) entry which is preliminary data.</text>
</comment>
<sequence>MLKLIPNDSLGPLELGSLLWNVLNTLRSDQSNRFQNFKLCWDSKNPSTGLILLTIRFPPINLLFDGLTQRLLIIEANRFSGKNSFLDSDSTSDDGNLSNHPNNNSSNTQRFKDLGSWISYQDQTLSQSINSNQSTLNLRVIHRLFGPTYQPTPHVLREEESVVSYPGVAFSFLNDTLNRVILSIQPIGDHHRHDSHQSHHQDHRSDIGPSNLLEAYYRPKLPNYSEIMDGDIRRAQIRLLRSKNNPNRSIQTIVSFEFHSSSPTRPIKDLEVKLGNYTSEDLICDFGAPLRTFWKEDDRMKIHSYLKRSSCRQSGSLEEPNPYFMSYFNLGVDFLIEPISNTVQKVILHSNNPGEVLFSRYSRCQWSIVCIDDQVESDEVSSTQKASVIVERLKRFMNKDSTLIQPEPSPVVKNPTKSKTTGNGSSNNDNVAGKRSKSRLKQDSKVVPKDEGDDQEVLFVRSVEPVMVLDRMADNLDDGLLLIQKPTRLVGFEGIVLEVTEDEDVETIWLF</sequence>
<evidence type="ECO:0000313" key="4">
    <source>
        <dbReference type="EMBL" id="CAH7682220.1"/>
    </source>
</evidence>
<reference evidence="4" key="1">
    <citation type="submission" date="2022-06" db="EMBL/GenBank/DDBJ databases">
        <authorList>
            <consortium name="SYNGENTA / RWTH Aachen University"/>
        </authorList>
    </citation>
    <scope>NUCLEOTIDE SEQUENCE</scope>
</reference>
<dbReference type="InterPro" id="IPR039156">
    <property type="entry name" value="PHAF1/BROMI"/>
</dbReference>
<feature type="compositionally biased region" description="Polar residues" evidence="2">
    <location>
        <begin position="415"/>
        <end position="430"/>
    </location>
</feature>
<feature type="compositionally biased region" description="Basic and acidic residues" evidence="2">
    <location>
        <begin position="440"/>
        <end position="449"/>
    </location>
</feature>
<organism evidence="4 5">
    <name type="scientific">Phakopsora pachyrhizi</name>
    <name type="common">Asian soybean rust disease fungus</name>
    <dbReference type="NCBI Taxonomy" id="170000"/>
    <lineage>
        <taxon>Eukaryota</taxon>
        <taxon>Fungi</taxon>
        <taxon>Dikarya</taxon>
        <taxon>Basidiomycota</taxon>
        <taxon>Pucciniomycotina</taxon>
        <taxon>Pucciniomycetes</taxon>
        <taxon>Pucciniales</taxon>
        <taxon>Phakopsoraceae</taxon>
        <taxon>Phakopsora</taxon>
    </lineage>
</organism>
<dbReference type="EMBL" id="CALTRL010002383">
    <property type="protein sequence ID" value="CAH7675617.1"/>
    <property type="molecule type" value="Genomic_DNA"/>
</dbReference>
<accession>A0AAV0B5I3</accession>
<dbReference type="InterPro" id="IPR005373">
    <property type="entry name" value="PHAF1"/>
</dbReference>
<dbReference type="PANTHER" id="PTHR13465:SF2">
    <property type="entry name" value="PHAGOSOME ASSEMBLY FACTOR 1"/>
    <property type="match status" value="1"/>
</dbReference>
<keyword evidence="5" id="KW-1185">Reference proteome</keyword>
<feature type="compositionally biased region" description="Basic and acidic residues" evidence="2">
    <location>
        <begin position="189"/>
        <end position="206"/>
    </location>
</feature>
<evidence type="ECO:0000256" key="1">
    <source>
        <dbReference type="ARBA" id="ARBA00024339"/>
    </source>
</evidence>
<evidence type="ECO:0000313" key="3">
    <source>
        <dbReference type="EMBL" id="CAH7675617.1"/>
    </source>
</evidence>
<proteinExistence type="inferred from homology"/>
<evidence type="ECO:0000256" key="2">
    <source>
        <dbReference type="SAM" id="MobiDB-lite"/>
    </source>
</evidence>
<dbReference type="GO" id="GO:0043001">
    <property type="term" value="P:Golgi to plasma membrane protein transport"/>
    <property type="evidence" value="ECO:0007669"/>
    <property type="project" value="TreeGrafter"/>
</dbReference>
<dbReference type="Proteomes" id="UP001153365">
    <property type="component" value="Unassembled WGS sequence"/>
</dbReference>
<dbReference type="PANTHER" id="PTHR13465">
    <property type="entry name" value="UPF0183 PROTEIN"/>
    <property type="match status" value="1"/>
</dbReference>
<evidence type="ECO:0000313" key="5">
    <source>
        <dbReference type="Proteomes" id="UP001153365"/>
    </source>
</evidence>
<feature type="region of interest" description="Disordered" evidence="2">
    <location>
        <begin position="403"/>
        <end position="449"/>
    </location>
</feature>
<name>A0AAV0B5I3_PHAPC</name>